<dbReference type="PANTHER" id="PTHR11802">
    <property type="entry name" value="SERINE PROTEASE FAMILY S10 SERINE CARBOXYPEPTIDASE"/>
    <property type="match status" value="1"/>
</dbReference>
<evidence type="ECO:0000313" key="2">
    <source>
        <dbReference type="EMBL" id="MFH4985081.1"/>
    </source>
</evidence>
<gene>
    <name evidence="2" type="ORF">AB6A40_011790</name>
</gene>
<dbReference type="InterPro" id="IPR029058">
    <property type="entry name" value="AB_hydrolase_fold"/>
</dbReference>
<dbReference type="SUPFAM" id="SSF53474">
    <property type="entry name" value="alpha/beta-Hydrolases"/>
    <property type="match status" value="1"/>
</dbReference>
<dbReference type="PANTHER" id="PTHR11802:SF418">
    <property type="entry name" value="SERINE CARBOXYPEPTIDASE CTSA-1.1"/>
    <property type="match status" value="1"/>
</dbReference>
<protein>
    <recommendedName>
        <fullName evidence="4">Serine carboxypeptidase</fullName>
    </recommendedName>
</protein>
<evidence type="ECO:0008006" key="4">
    <source>
        <dbReference type="Google" id="ProtNLM"/>
    </source>
</evidence>
<comment type="similarity">
    <text evidence="1">Belongs to the peptidase S10 family.</text>
</comment>
<dbReference type="InterPro" id="IPR001563">
    <property type="entry name" value="Peptidase_S10"/>
</dbReference>
<proteinExistence type="inferred from homology"/>
<evidence type="ECO:0000256" key="1">
    <source>
        <dbReference type="ARBA" id="ARBA00009431"/>
    </source>
</evidence>
<dbReference type="EMBL" id="JBGFUD010031850">
    <property type="protein sequence ID" value="MFH4985081.1"/>
    <property type="molecule type" value="Genomic_DNA"/>
</dbReference>
<dbReference type="Pfam" id="PF00450">
    <property type="entry name" value="Peptidase_S10"/>
    <property type="match status" value="1"/>
</dbReference>
<accession>A0ABD6F003</accession>
<reference evidence="2 3" key="1">
    <citation type="submission" date="2024-08" db="EMBL/GenBank/DDBJ databases">
        <title>Gnathostoma spinigerum genome.</title>
        <authorList>
            <person name="Gonzalez-Bertolin B."/>
            <person name="Monzon S."/>
            <person name="Zaballos A."/>
            <person name="Jimenez P."/>
            <person name="Dekumyoy P."/>
            <person name="Varona S."/>
            <person name="Cuesta I."/>
            <person name="Sumanam S."/>
            <person name="Adisakwattana P."/>
            <person name="Gasser R.B."/>
            <person name="Hernandez-Gonzalez A."/>
            <person name="Young N.D."/>
            <person name="Perteguer M.J."/>
        </authorList>
    </citation>
    <scope>NUCLEOTIDE SEQUENCE [LARGE SCALE GENOMIC DNA]</scope>
    <source>
        <strain evidence="2">AL3</strain>
        <tissue evidence="2">Liver</tissue>
    </source>
</reference>
<comment type="caution">
    <text evidence="2">The sequence shown here is derived from an EMBL/GenBank/DDBJ whole genome shotgun (WGS) entry which is preliminary data.</text>
</comment>
<dbReference type="Gene3D" id="3.40.50.1820">
    <property type="entry name" value="alpha/beta hydrolase"/>
    <property type="match status" value="1"/>
</dbReference>
<dbReference type="AlphaFoldDB" id="A0ABD6F003"/>
<feature type="non-terminal residue" evidence="2">
    <location>
        <position position="111"/>
    </location>
</feature>
<sequence length="111" mass="12240">VLVTVITAESAVRKTPNKRLVNKPLPGAAFEYDGRIESGYLNGNKEGNLKLFYMFFQSQSKGDNVPLLLWLNGGPGYSSLVGAFAEIGPFLVNKDYSLYQNAYAFNRVDAL</sequence>
<evidence type="ECO:0000313" key="3">
    <source>
        <dbReference type="Proteomes" id="UP001608902"/>
    </source>
</evidence>
<feature type="non-terminal residue" evidence="2">
    <location>
        <position position="1"/>
    </location>
</feature>
<keyword evidence="3" id="KW-1185">Reference proteome</keyword>
<organism evidence="2 3">
    <name type="scientific">Gnathostoma spinigerum</name>
    <dbReference type="NCBI Taxonomy" id="75299"/>
    <lineage>
        <taxon>Eukaryota</taxon>
        <taxon>Metazoa</taxon>
        <taxon>Ecdysozoa</taxon>
        <taxon>Nematoda</taxon>
        <taxon>Chromadorea</taxon>
        <taxon>Rhabditida</taxon>
        <taxon>Spirurina</taxon>
        <taxon>Gnathostomatomorpha</taxon>
        <taxon>Gnathostomatoidea</taxon>
        <taxon>Gnathostomatidae</taxon>
        <taxon>Gnathostoma</taxon>
    </lineage>
</organism>
<name>A0ABD6F003_9BILA</name>
<dbReference type="Proteomes" id="UP001608902">
    <property type="component" value="Unassembled WGS sequence"/>
</dbReference>